<feature type="transmembrane region" description="Helical" evidence="9">
    <location>
        <begin position="290"/>
        <end position="311"/>
    </location>
</feature>
<feature type="region of interest" description="Disordered" evidence="8">
    <location>
        <begin position="401"/>
        <end position="425"/>
    </location>
</feature>
<dbReference type="InterPro" id="IPR017452">
    <property type="entry name" value="GPCR_Rhodpsn_7TM"/>
</dbReference>
<dbReference type="EMBL" id="CAJFDI010000004">
    <property type="protein sequence ID" value="CAD5228277.1"/>
    <property type="molecule type" value="Genomic_DNA"/>
</dbReference>
<organism evidence="11 12">
    <name type="scientific">Bursaphelenchus xylophilus</name>
    <name type="common">Pinewood nematode worm</name>
    <name type="synonym">Aphelenchoides xylophilus</name>
    <dbReference type="NCBI Taxonomy" id="6326"/>
    <lineage>
        <taxon>Eukaryota</taxon>
        <taxon>Metazoa</taxon>
        <taxon>Ecdysozoa</taxon>
        <taxon>Nematoda</taxon>
        <taxon>Chromadorea</taxon>
        <taxon>Rhabditida</taxon>
        <taxon>Tylenchina</taxon>
        <taxon>Tylenchomorpha</taxon>
        <taxon>Aphelenchoidea</taxon>
        <taxon>Aphelenchoididae</taxon>
        <taxon>Bursaphelenchus</taxon>
    </lineage>
</organism>
<feature type="transmembrane region" description="Helical" evidence="9">
    <location>
        <begin position="146"/>
        <end position="168"/>
    </location>
</feature>
<dbReference type="GO" id="GO:0004930">
    <property type="term" value="F:G protein-coupled receptor activity"/>
    <property type="evidence" value="ECO:0007669"/>
    <property type="project" value="UniProtKB-KW"/>
</dbReference>
<evidence type="ECO:0000256" key="8">
    <source>
        <dbReference type="SAM" id="MobiDB-lite"/>
    </source>
</evidence>
<keyword evidence="5" id="KW-0297">G-protein coupled receptor</keyword>
<feature type="transmembrane region" description="Helical" evidence="9">
    <location>
        <begin position="188"/>
        <end position="209"/>
    </location>
</feature>
<reference evidence="11" key="1">
    <citation type="submission" date="2020-09" db="EMBL/GenBank/DDBJ databases">
        <authorList>
            <person name="Kikuchi T."/>
        </authorList>
    </citation>
    <scope>NUCLEOTIDE SEQUENCE</scope>
    <source>
        <strain evidence="11">Ka4C1</strain>
    </source>
</reference>
<evidence type="ECO:0000256" key="6">
    <source>
        <dbReference type="ARBA" id="ARBA00023136"/>
    </source>
</evidence>
<feature type="transmembrane region" description="Helical" evidence="9">
    <location>
        <begin position="237"/>
        <end position="256"/>
    </location>
</feature>
<keyword evidence="7" id="KW-0807">Transducer</keyword>
<evidence type="ECO:0000256" key="9">
    <source>
        <dbReference type="SAM" id="Phobius"/>
    </source>
</evidence>
<keyword evidence="2" id="KW-1003">Cell membrane</keyword>
<dbReference type="EMBL" id="CAJFCV020000004">
    <property type="protein sequence ID" value="CAG9118818.1"/>
    <property type="molecule type" value="Genomic_DNA"/>
</dbReference>
<keyword evidence="6 9" id="KW-0472">Membrane</keyword>
<evidence type="ECO:0000256" key="1">
    <source>
        <dbReference type="ARBA" id="ARBA00004651"/>
    </source>
</evidence>
<dbReference type="PANTHER" id="PTHR37441">
    <property type="entry name" value="PROTEIN CBG16518"/>
    <property type="match status" value="1"/>
</dbReference>
<evidence type="ECO:0000256" key="3">
    <source>
        <dbReference type="ARBA" id="ARBA00022692"/>
    </source>
</evidence>
<proteinExistence type="predicted"/>
<feature type="transmembrane region" description="Helical" evidence="9">
    <location>
        <begin position="73"/>
        <end position="93"/>
    </location>
</feature>
<dbReference type="Proteomes" id="UP000659654">
    <property type="component" value="Unassembled WGS sequence"/>
</dbReference>
<dbReference type="AlphaFoldDB" id="A0A7I8X960"/>
<keyword evidence="5" id="KW-0675">Receptor</keyword>
<keyword evidence="4 9" id="KW-1133">Transmembrane helix</keyword>
<name>A0A7I8X960_BURXY</name>
<sequence length="445" mass="50308">MPYLPPTEQSMLEQVDSSQDRGALMVGPINANTSAITYTKCFSHIPLKDRARVAMEASNKTEWERVLHVHHGLIPIPFNVVATIVVIFYILSVRQAMREHRVSRKFYSLLLNRAIGDLVACITCTVTIFYSLYWTHDTGMVQILNTTFIASFWAGMCSYVAQSVMKLYGVARPLQYRRYITMARCKQFCVASWVLFVVCIIYTGSMVALTTIPKLQKMSKCTSESCLHPMYVGRNGLVVIVYLFTLVCFGVTVVLIRRAKSRSESFHSNAAGERNREAVKRKFRYPLLKLALHVSTFAIFNFPYFCWALTLTIAGGCFYPLHYNRMVMLSAWVRMSLLTRIIVDSVLSLALETEVKRSFLRLLPCTKRVAPQPASSSSIPNRLNTVKSGTVSVCDSSDYSNADNTAPLTEKEKGQQRSVSERGLIQKRLEPAELEDKKVIEVIPE</sequence>
<comment type="caution">
    <text evidence="11">The sequence shown here is derived from an EMBL/GenBank/DDBJ whole genome shotgun (WGS) entry which is preliminary data.</text>
</comment>
<feature type="transmembrane region" description="Helical" evidence="9">
    <location>
        <begin position="114"/>
        <end position="134"/>
    </location>
</feature>
<evidence type="ECO:0000313" key="12">
    <source>
        <dbReference type="Proteomes" id="UP000659654"/>
    </source>
</evidence>
<protein>
    <submittedName>
        <fullName evidence="11">(pine wood nematode) hypothetical protein</fullName>
    </submittedName>
</protein>
<dbReference type="Gene3D" id="1.20.1070.10">
    <property type="entry name" value="Rhodopsin 7-helix transmembrane proteins"/>
    <property type="match status" value="1"/>
</dbReference>
<keyword evidence="3 9" id="KW-0812">Transmembrane</keyword>
<feature type="domain" description="G-protein coupled receptors family 1 profile" evidence="10">
    <location>
        <begin position="82"/>
        <end position="305"/>
    </location>
</feature>
<dbReference type="CDD" id="cd00637">
    <property type="entry name" value="7tm_classA_rhodopsin-like"/>
    <property type="match status" value="1"/>
</dbReference>
<dbReference type="Proteomes" id="UP000582659">
    <property type="component" value="Unassembled WGS sequence"/>
</dbReference>
<comment type="subcellular location">
    <subcellularLocation>
        <location evidence="1">Cell membrane</location>
        <topology evidence="1">Multi-pass membrane protein</topology>
    </subcellularLocation>
</comment>
<evidence type="ECO:0000259" key="10">
    <source>
        <dbReference type="PROSITE" id="PS50262"/>
    </source>
</evidence>
<evidence type="ECO:0000256" key="2">
    <source>
        <dbReference type="ARBA" id="ARBA00022475"/>
    </source>
</evidence>
<accession>A0A7I8X960</accession>
<dbReference type="GO" id="GO:0005886">
    <property type="term" value="C:plasma membrane"/>
    <property type="evidence" value="ECO:0007669"/>
    <property type="project" value="UniProtKB-SubCell"/>
</dbReference>
<dbReference type="OrthoDB" id="5835578at2759"/>
<gene>
    <name evidence="11" type="ORF">BXYJ_LOCUS10364</name>
</gene>
<evidence type="ECO:0000313" key="11">
    <source>
        <dbReference type="EMBL" id="CAD5228277.1"/>
    </source>
</evidence>
<evidence type="ECO:0000256" key="5">
    <source>
        <dbReference type="ARBA" id="ARBA00023040"/>
    </source>
</evidence>
<evidence type="ECO:0000256" key="7">
    <source>
        <dbReference type="ARBA" id="ARBA00023224"/>
    </source>
</evidence>
<dbReference type="InterPro" id="IPR040435">
    <property type="entry name" value="Put_GPCR_Chromadorea"/>
</dbReference>
<dbReference type="InterPro" id="IPR000276">
    <property type="entry name" value="GPCR_Rhodpsn"/>
</dbReference>
<keyword evidence="12" id="KW-1185">Reference proteome</keyword>
<evidence type="ECO:0000256" key="4">
    <source>
        <dbReference type="ARBA" id="ARBA00022989"/>
    </source>
</evidence>
<dbReference type="PROSITE" id="PS50262">
    <property type="entry name" value="G_PROTEIN_RECEP_F1_2"/>
    <property type="match status" value="1"/>
</dbReference>
<dbReference type="SUPFAM" id="SSF81321">
    <property type="entry name" value="Family A G protein-coupled receptor-like"/>
    <property type="match status" value="1"/>
</dbReference>
<dbReference type="Pfam" id="PF00001">
    <property type="entry name" value="7tm_1"/>
    <property type="match status" value="1"/>
</dbReference>